<dbReference type="AlphaFoldDB" id="A0A0D0A1A1"/>
<evidence type="ECO:0000313" key="1">
    <source>
        <dbReference type="EMBL" id="KIK35511.1"/>
    </source>
</evidence>
<name>A0A0D0A1A1_9AGAM</name>
<accession>A0A0D0A1A1</accession>
<dbReference type="InParanoid" id="A0A0D0A1A1"/>
<reference evidence="1 2" key="1">
    <citation type="submission" date="2014-04" db="EMBL/GenBank/DDBJ databases">
        <authorList>
            <consortium name="DOE Joint Genome Institute"/>
            <person name="Kuo A."/>
            <person name="Ruytinx J."/>
            <person name="Rineau F."/>
            <person name="Colpaert J."/>
            <person name="Kohler A."/>
            <person name="Nagy L.G."/>
            <person name="Floudas D."/>
            <person name="Copeland A."/>
            <person name="Barry K.W."/>
            <person name="Cichocki N."/>
            <person name="Veneault-Fourrey C."/>
            <person name="LaButti K."/>
            <person name="Lindquist E.A."/>
            <person name="Lipzen A."/>
            <person name="Lundell T."/>
            <person name="Morin E."/>
            <person name="Murat C."/>
            <person name="Sun H."/>
            <person name="Tunlid A."/>
            <person name="Henrissat B."/>
            <person name="Grigoriev I.V."/>
            <person name="Hibbett D.S."/>
            <person name="Martin F."/>
            <person name="Nordberg H.P."/>
            <person name="Cantor M.N."/>
            <person name="Hua S.X."/>
        </authorList>
    </citation>
    <scope>NUCLEOTIDE SEQUENCE [LARGE SCALE GENOMIC DNA]</scope>
    <source>
        <strain evidence="1 2">UH-Slu-Lm8-n1</strain>
    </source>
</reference>
<dbReference type="HOGENOM" id="CLU_1284028_0_0_1"/>
<reference evidence="2" key="2">
    <citation type="submission" date="2015-01" db="EMBL/GenBank/DDBJ databases">
        <title>Evolutionary Origins and Diversification of the Mycorrhizal Mutualists.</title>
        <authorList>
            <consortium name="DOE Joint Genome Institute"/>
            <consortium name="Mycorrhizal Genomics Consortium"/>
            <person name="Kohler A."/>
            <person name="Kuo A."/>
            <person name="Nagy L.G."/>
            <person name="Floudas D."/>
            <person name="Copeland A."/>
            <person name="Barry K.W."/>
            <person name="Cichocki N."/>
            <person name="Veneault-Fourrey C."/>
            <person name="LaButti K."/>
            <person name="Lindquist E.A."/>
            <person name="Lipzen A."/>
            <person name="Lundell T."/>
            <person name="Morin E."/>
            <person name="Murat C."/>
            <person name="Riley R."/>
            <person name="Ohm R."/>
            <person name="Sun H."/>
            <person name="Tunlid A."/>
            <person name="Henrissat B."/>
            <person name="Grigoriev I.V."/>
            <person name="Hibbett D.S."/>
            <person name="Martin F."/>
        </authorList>
    </citation>
    <scope>NUCLEOTIDE SEQUENCE [LARGE SCALE GENOMIC DNA]</scope>
    <source>
        <strain evidence="2">UH-Slu-Lm8-n1</strain>
    </source>
</reference>
<dbReference type="EMBL" id="KN835616">
    <property type="protein sequence ID" value="KIK35511.1"/>
    <property type="molecule type" value="Genomic_DNA"/>
</dbReference>
<proteinExistence type="predicted"/>
<dbReference type="Proteomes" id="UP000054485">
    <property type="component" value="Unassembled WGS sequence"/>
</dbReference>
<evidence type="ECO:0000313" key="2">
    <source>
        <dbReference type="Proteomes" id="UP000054485"/>
    </source>
</evidence>
<organism evidence="1 2">
    <name type="scientific">Suillus luteus UH-Slu-Lm8-n1</name>
    <dbReference type="NCBI Taxonomy" id="930992"/>
    <lineage>
        <taxon>Eukaryota</taxon>
        <taxon>Fungi</taxon>
        <taxon>Dikarya</taxon>
        <taxon>Basidiomycota</taxon>
        <taxon>Agaricomycotina</taxon>
        <taxon>Agaricomycetes</taxon>
        <taxon>Agaricomycetidae</taxon>
        <taxon>Boletales</taxon>
        <taxon>Suillineae</taxon>
        <taxon>Suillaceae</taxon>
        <taxon>Suillus</taxon>
    </lineage>
</organism>
<sequence length="215" mass="24203">MGLKYPHDLCVIPGDNDSDSVTWNILTFEVASRTVRSLIILHDKDLEAVVPLAMKLYRFVVRFVQAWKFALQTSLWNDNLCYLWIVEALVDLNTRVLRCAAQQVARGISRPRVRNSTRHDNSKHRGGYATSHNTSTLLASHICMIYCQMAGCVGPSDTSYIGFEQPFIHSSDLSHVVDGFFRIRLKFACAEETVELPGSKLPFKFGTAAVGAHWQ</sequence>
<keyword evidence="2" id="KW-1185">Reference proteome</keyword>
<gene>
    <name evidence="1" type="ORF">CY34DRAFT_570407</name>
</gene>
<protein>
    <submittedName>
        <fullName evidence="1">Uncharacterized protein</fullName>
    </submittedName>
</protein>